<dbReference type="AlphaFoldDB" id="A0ABD4ERJ4"/>
<dbReference type="InterPro" id="IPR003959">
    <property type="entry name" value="ATPase_AAA_core"/>
</dbReference>
<sequence>MEKFHIVSALCRQVVKDGASKEVMSQMDRLHEALQEDGFTDEALVIKRLIDKADKTKMIEPSKVNLSRVSHLKGQVLTPNSKVPVDKDSGSPLARIIFPDELINQEQPIFPAELSGAIGQLVNEWENIGKLERFGVKPSLSCLLFGMPGTGKTQLALYIAKMLGLPVVLAKLDGLVSSLLGTSARNITNLFKFAAQHRCLLLLDEFDAVAKARNDSQEVGEIKRIVNSLLQCIDERANQGMTIAITNHEVLLDPAVWRRFDVRVFVPKPDLKGREMIIRKYLKPLELSDEKVKLLSLITENYCGSDIELLVTHFKRHTALSEDSVQFIKIVRSLLTINASTTSELATYVRDNTDSSVMYKLNKDSGFTQREIGNIFETSLSKVSRSIREKDKLTV</sequence>
<dbReference type="GO" id="GO:0005524">
    <property type="term" value="F:ATP binding"/>
    <property type="evidence" value="ECO:0007669"/>
    <property type="project" value="UniProtKB-KW"/>
</dbReference>
<keyword evidence="3" id="KW-0067">ATP-binding</keyword>
<dbReference type="PANTHER" id="PTHR23073">
    <property type="entry name" value="26S PROTEASOME REGULATORY SUBUNIT"/>
    <property type="match status" value="1"/>
</dbReference>
<dbReference type="SMART" id="SM00382">
    <property type="entry name" value="AAA"/>
    <property type="match status" value="1"/>
</dbReference>
<evidence type="ECO:0000313" key="6">
    <source>
        <dbReference type="Proteomes" id="UP000075763"/>
    </source>
</evidence>
<dbReference type="Proteomes" id="UP000075763">
    <property type="component" value="Unassembled WGS sequence"/>
</dbReference>
<comment type="caution">
    <text evidence="5">The sequence shown here is derived from an EMBL/GenBank/DDBJ whole genome shotgun (WGS) entry which is preliminary data.</text>
</comment>
<comment type="similarity">
    <text evidence="1">Belongs to the AAA ATPase family.</text>
</comment>
<dbReference type="InterPro" id="IPR027417">
    <property type="entry name" value="P-loop_NTPase"/>
</dbReference>
<reference evidence="5 6" key="1">
    <citation type="submission" date="2016-03" db="EMBL/GenBank/DDBJ databases">
        <authorList>
            <person name="Zhang H."/>
            <person name="Liu R."/>
            <person name="Wang M."/>
            <person name="Wang H."/>
            <person name="Wang L."/>
            <person name="Song L."/>
        </authorList>
    </citation>
    <scope>NUCLEOTIDE SEQUENCE [LARGE SCALE GENOMIC DNA]</scope>
    <source>
        <strain evidence="5 6">DSM 16099</strain>
    </source>
</reference>
<evidence type="ECO:0000256" key="2">
    <source>
        <dbReference type="ARBA" id="ARBA00022741"/>
    </source>
</evidence>
<gene>
    <name evidence="5" type="ORF">A2I96_13420</name>
</gene>
<evidence type="ECO:0000256" key="1">
    <source>
        <dbReference type="ARBA" id="ARBA00006914"/>
    </source>
</evidence>
<evidence type="ECO:0000259" key="4">
    <source>
        <dbReference type="SMART" id="SM00382"/>
    </source>
</evidence>
<dbReference type="Pfam" id="PF00004">
    <property type="entry name" value="AAA"/>
    <property type="match status" value="1"/>
</dbReference>
<proteinExistence type="inferred from homology"/>
<dbReference type="InterPro" id="IPR050221">
    <property type="entry name" value="26S_Proteasome_ATPase"/>
</dbReference>
<dbReference type="Gene3D" id="1.10.8.60">
    <property type="match status" value="1"/>
</dbReference>
<name>A0ABD4ERJ4_9GAMM</name>
<evidence type="ECO:0000256" key="3">
    <source>
        <dbReference type="ARBA" id="ARBA00022840"/>
    </source>
</evidence>
<dbReference type="CDD" id="cd19481">
    <property type="entry name" value="RecA-like_protease"/>
    <property type="match status" value="1"/>
</dbReference>
<evidence type="ECO:0000313" key="5">
    <source>
        <dbReference type="EMBL" id="KYL35688.1"/>
    </source>
</evidence>
<dbReference type="SUPFAM" id="SSF52540">
    <property type="entry name" value="P-loop containing nucleoside triphosphate hydrolases"/>
    <property type="match status" value="1"/>
</dbReference>
<organism evidence="5 6">
    <name type="scientific">Pseudoalteromonas tetraodonis</name>
    <dbReference type="NCBI Taxonomy" id="43659"/>
    <lineage>
        <taxon>Bacteria</taxon>
        <taxon>Pseudomonadati</taxon>
        <taxon>Pseudomonadota</taxon>
        <taxon>Gammaproteobacteria</taxon>
        <taxon>Alteromonadales</taxon>
        <taxon>Pseudoalteromonadaceae</taxon>
        <taxon>Pseudoalteromonas</taxon>
    </lineage>
</organism>
<dbReference type="EMBL" id="LVCN01000020">
    <property type="protein sequence ID" value="KYL35688.1"/>
    <property type="molecule type" value="Genomic_DNA"/>
</dbReference>
<protein>
    <recommendedName>
        <fullName evidence="4">AAA+ ATPase domain-containing protein</fullName>
    </recommendedName>
</protein>
<accession>A0ABD4ERJ4</accession>
<keyword evidence="2" id="KW-0547">Nucleotide-binding</keyword>
<dbReference type="InterPro" id="IPR003593">
    <property type="entry name" value="AAA+_ATPase"/>
</dbReference>
<feature type="domain" description="AAA+ ATPase" evidence="4">
    <location>
        <begin position="138"/>
        <end position="270"/>
    </location>
</feature>
<dbReference type="Gene3D" id="3.40.50.300">
    <property type="entry name" value="P-loop containing nucleotide triphosphate hydrolases"/>
    <property type="match status" value="1"/>
</dbReference>